<dbReference type="InterPro" id="IPR044068">
    <property type="entry name" value="CB"/>
</dbReference>
<protein>
    <recommendedName>
        <fullName evidence="3">Core-binding (CB) domain-containing protein</fullName>
    </recommendedName>
</protein>
<dbReference type="AlphaFoldDB" id="A0A1L5F3N9"/>
<proteinExistence type="predicted"/>
<evidence type="ECO:0000256" key="2">
    <source>
        <dbReference type="PROSITE-ProRule" id="PRU01248"/>
    </source>
</evidence>
<dbReference type="GO" id="GO:0003677">
    <property type="term" value="F:DNA binding"/>
    <property type="evidence" value="ECO:0007669"/>
    <property type="project" value="UniProtKB-UniRule"/>
</dbReference>
<reference evidence="4 5" key="1">
    <citation type="submission" date="2016-12" db="EMBL/GenBank/DDBJ databases">
        <title>Complete genome sequence of Clostridium kluyveri JZZ isolated from the pit mud of a Chinese flavor liquor-making factory.</title>
        <authorList>
            <person name="Wang Y."/>
        </authorList>
    </citation>
    <scope>NUCLEOTIDE SEQUENCE [LARGE SCALE GENOMIC DNA]</scope>
    <source>
        <strain evidence="4 5">JZZ</strain>
    </source>
</reference>
<dbReference type="Gene3D" id="1.10.150.130">
    <property type="match status" value="1"/>
</dbReference>
<dbReference type="PROSITE" id="PS51900">
    <property type="entry name" value="CB"/>
    <property type="match status" value="1"/>
</dbReference>
<evidence type="ECO:0000313" key="5">
    <source>
        <dbReference type="Proteomes" id="UP000184604"/>
    </source>
</evidence>
<keyword evidence="1 2" id="KW-0238">DNA-binding</keyword>
<evidence type="ECO:0000313" key="4">
    <source>
        <dbReference type="EMBL" id="APM37616.1"/>
    </source>
</evidence>
<feature type="domain" description="Core-binding (CB)" evidence="3">
    <location>
        <begin position="1"/>
        <end position="92"/>
    </location>
</feature>
<dbReference type="Proteomes" id="UP000184604">
    <property type="component" value="Chromosome"/>
</dbReference>
<evidence type="ECO:0000259" key="3">
    <source>
        <dbReference type="PROSITE" id="PS51900"/>
    </source>
</evidence>
<dbReference type="RefSeq" id="WP_073537304.1">
    <property type="nucleotide sequence ID" value="NZ_CP018335.1"/>
</dbReference>
<sequence length="92" mass="10372">MTKELVQKFKTYLEEKGKSSNTVESYVGDTLAFVTFLEGKVSEFCDIKIKNKEETAISYLKEGNFSVQGNRDTYPEFGTLFGIQAFGISSVY</sequence>
<dbReference type="OrthoDB" id="184666at2"/>
<accession>A0A1L5F3N9</accession>
<dbReference type="InterPro" id="IPR010998">
    <property type="entry name" value="Integrase_recombinase_N"/>
</dbReference>
<gene>
    <name evidence="4" type="ORF">BS101_02045</name>
</gene>
<dbReference type="EMBL" id="CP018335">
    <property type="protein sequence ID" value="APM37616.1"/>
    <property type="molecule type" value="Genomic_DNA"/>
</dbReference>
<organism evidence="4 5">
    <name type="scientific">Clostridium kluyveri</name>
    <dbReference type="NCBI Taxonomy" id="1534"/>
    <lineage>
        <taxon>Bacteria</taxon>
        <taxon>Bacillati</taxon>
        <taxon>Bacillota</taxon>
        <taxon>Clostridia</taxon>
        <taxon>Eubacteriales</taxon>
        <taxon>Clostridiaceae</taxon>
        <taxon>Clostridium</taxon>
    </lineage>
</organism>
<name>A0A1L5F3N9_CLOKL</name>
<evidence type="ECO:0000256" key="1">
    <source>
        <dbReference type="ARBA" id="ARBA00023125"/>
    </source>
</evidence>